<evidence type="ECO:0000313" key="2">
    <source>
        <dbReference type="Ensembl" id="ENSNPEP00000010971.1"/>
    </source>
</evidence>
<proteinExistence type="predicted"/>
<organism evidence="2 3">
    <name type="scientific">Nothoprocta perdicaria</name>
    <name type="common">Chilean tinamou</name>
    <name type="synonym">Crypturus perdicarius</name>
    <dbReference type="NCBI Taxonomy" id="30464"/>
    <lineage>
        <taxon>Eukaryota</taxon>
        <taxon>Metazoa</taxon>
        <taxon>Chordata</taxon>
        <taxon>Craniata</taxon>
        <taxon>Vertebrata</taxon>
        <taxon>Euteleostomi</taxon>
        <taxon>Archelosauria</taxon>
        <taxon>Archosauria</taxon>
        <taxon>Dinosauria</taxon>
        <taxon>Saurischia</taxon>
        <taxon>Theropoda</taxon>
        <taxon>Coelurosauria</taxon>
        <taxon>Aves</taxon>
        <taxon>Palaeognathae</taxon>
        <taxon>Tinamiformes</taxon>
        <taxon>Tinamidae</taxon>
        <taxon>Nothoprocta</taxon>
    </lineage>
</organism>
<reference evidence="2" key="1">
    <citation type="submission" date="2025-08" db="UniProtKB">
        <authorList>
            <consortium name="Ensembl"/>
        </authorList>
    </citation>
    <scope>IDENTIFICATION</scope>
</reference>
<accession>A0A8C7ECX8</accession>
<protein>
    <submittedName>
        <fullName evidence="2">Uncharacterized protein</fullName>
    </submittedName>
</protein>
<reference evidence="2" key="2">
    <citation type="submission" date="2025-09" db="UniProtKB">
        <authorList>
            <consortium name="Ensembl"/>
        </authorList>
    </citation>
    <scope>IDENTIFICATION</scope>
</reference>
<evidence type="ECO:0000313" key="3">
    <source>
        <dbReference type="Proteomes" id="UP000694420"/>
    </source>
</evidence>
<name>A0A8C7ECX8_NOTPE</name>
<dbReference type="Ensembl" id="ENSNPET00000011254.1">
    <property type="protein sequence ID" value="ENSNPEP00000010971.1"/>
    <property type="gene ID" value="ENSNPEG00000008240.1"/>
</dbReference>
<sequence>GSPPAPRAWAAQRPGSPGLRGPLPPLDTLPKEDLIKFAKKQVMLIQKVKSRVMKQRSLC</sequence>
<feature type="region of interest" description="Disordered" evidence="1">
    <location>
        <begin position="1"/>
        <end position="25"/>
    </location>
</feature>
<dbReference type="Proteomes" id="UP000694420">
    <property type="component" value="Unplaced"/>
</dbReference>
<keyword evidence="3" id="KW-1185">Reference proteome</keyword>
<feature type="compositionally biased region" description="Low complexity" evidence="1">
    <location>
        <begin position="7"/>
        <end position="21"/>
    </location>
</feature>
<evidence type="ECO:0000256" key="1">
    <source>
        <dbReference type="SAM" id="MobiDB-lite"/>
    </source>
</evidence>
<dbReference type="AlphaFoldDB" id="A0A8C7ECX8"/>